<gene>
    <name evidence="6" type="ORF">CR155_07315</name>
</gene>
<dbReference type="GO" id="GO:0003700">
    <property type="term" value="F:DNA-binding transcription factor activity"/>
    <property type="evidence" value="ECO:0007669"/>
    <property type="project" value="InterPro"/>
</dbReference>
<dbReference type="PANTHER" id="PTHR30427">
    <property type="entry name" value="TRANSCRIPTIONAL ACTIVATOR PROTEIN LYSR"/>
    <property type="match status" value="1"/>
</dbReference>
<reference evidence="6 7" key="1">
    <citation type="submission" date="2017-10" db="EMBL/GenBank/DDBJ databases">
        <title>Two draft genome sequences of Pusillimonas sp. strains isolated from a nitrate- and radionuclide-contaminated groundwater in Russia.</title>
        <authorList>
            <person name="Grouzdev D.S."/>
            <person name="Tourova T.P."/>
            <person name="Goeva M.A."/>
            <person name="Babich T.L."/>
            <person name="Sokolova D.S."/>
            <person name="Abdullin R."/>
            <person name="Poltaraus A.B."/>
            <person name="Toshchakov S.V."/>
            <person name="Nazina T.N."/>
        </authorList>
    </citation>
    <scope>NUCLEOTIDE SEQUENCE [LARGE SCALE GENOMIC DNA]</scope>
    <source>
        <strain evidence="6 7">JR1/69-2-13</strain>
    </source>
</reference>
<dbReference type="AlphaFoldDB" id="A0A2N4UHQ9"/>
<dbReference type="Gene3D" id="3.40.190.10">
    <property type="entry name" value="Periplasmic binding protein-like II"/>
    <property type="match status" value="2"/>
</dbReference>
<dbReference type="SUPFAM" id="SSF46785">
    <property type="entry name" value="Winged helix' DNA-binding domain"/>
    <property type="match status" value="1"/>
</dbReference>
<dbReference type="InterPro" id="IPR005119">
    <property type="entry name" value="LysR_subst-bd"/>
</dbReference>
<evidence type="ECO:0000256" key="3">
    <source>
        <dbReference type="ARBA" id="ARBA00023125"/>
    </source>
</evidence>
<name>A0A2N4UHQ9_9BURK</name>
<dbReference type="Proteomes" id="UP000234328">
    <property type="component" value="Unassembled WGS sequence"/>
</dbReference>
<keyword evidence="4" id="KW-0804">Transcription</keyword>
<dbReference type="OrthoDB" id="110033at2"/>
<evidence type="ECO:0000256" key="2">
    <source>
        <dbReference type="ARBA" id="ARBA00023015"/>
    </source>
</evidence>
<comment type="similarity">
    <text evidence="1">Belongs to the LysR transcriptional regulatory family.</text>
</comment>
<sequence>MEIRQLEAFAAVYSAGSVTSAARVLDRSQPVVSRQLQDLEHELGFVLFTRTRPQVTLTAQGREFYEEVHNVLAGLQQLDTRTREIARGQPRPLRLAANMSLCTSLVAEVVGRLERINPIFEDKMQIEVAHPAEVARLVEDGLADIGITSLPIDLGRCHLHWSGQAPCLVALPAGHPLAGNDVIKLADLGSHTVISLSNASGLRHRLSTALLQNAGANPRRHIETSSYMNALALVRAGVGIALMDPFTSTAFAPVGVVYRPFNAHIPYMMGVITHRDRVLPEEGQRLIQTMWDYANESIPDFARGDLSGLPTIPQPVPLSSDRVSDTL</sequence>
<protein>
    <submittedName>
        <fullName evidence="6">LysR family transcriptional regulator</fullName>
    </submittedName>
</protein>
<accession>A0A2N4UHQ9</accession>
<feature type="domain" description="HTH lysR-type" evidence="5">
    <location>
        <begin position="1"/>
        <end position="58"/>
    </location>
</feature>
<keyword evidence="3" id="KW-0238">DNA-binding</keyword>
<evidence type="ECO:0000256" key="1">
    <source>
        <dbReference type="ARBA" id="ARBA00009437"/>
    </source>
</evidence>
<dbReference type="SUPFAM" id="SSF53850">
    <property type="entry name" value="Periplasmic binding protein-like II"/>
    <property type="match status" value="1"/>
</dbReference>
<evidence type="ECO:0000313" key="7">
    <source>
        <dbReference type="Proteomes" id="UP000234328"/>
    </source>
</evidence>
<dbReference type="InterPro" id="IPR036390">
    <property type="entry name" value="WH_DNA-bd_sf"/>
</dbReference>
<evidence type="ECO:0000313" key="6">
    <source>
        <dbReference type="EMBL" id="PLC54571.1"/>
    </source>
</evidence>
<keyword evidence="2" id="KW-0805">Transcription regulation</keyword>
<dbReference type="PROSITE" id="PS50931">
    <property type="entry name" value="HTH_LYSR"/>
    <property type="match status" value="1"/>
</dbReference>
<organism evidence="6 7">
    <name type="scientific">Pollutimonas nitritireducens</name>
    <dbReference type="NCBI Taxonomy" id="2045209"/>
    <lineage>
        <taxon>Bacteria</taxon>
        <taxon>Pseudomonadati</taxon>
        <taxon>Pseudomonadota</taxon>
        <taxon>Betaproteobacteria</taxon>
        <taxon>Burkholderiales</taxon>
        <taxon>Alcaligenaceae</taxon>
        <taxon>Pollutimonas</taxon>
    </lineage>
</organism>
<dbReference type="Gene3D" id="1.10.10.10">
    <property type="entry name" value="Winged helix-like DNA-binding domain superfamily/Winged helix DNA-binding domain"/>
    <property type="match status" value="1"/>
</dbReference>
<dbReference type="Pfam" id="PF00126">
    <property type="entry name" value="HTH_1"/>
    <property type="match status" value="1"/>
</dbReference>
<dbReference type="PANTHER" id="PTHR30427:SF1">
    <property type="entry name" value="TRANSCRIPTIONAL ACTIVATOR PROTEIN LYSR"/>
    <property type="match status" value="1"/>
</dbReference>
<comment type="caution">
    <text evidence="6">The sequence shown here is derived from an EMBL/GenBank/DDBJ whole genome shotgun (WGS) entry which is preliminary data.</text>
</comment>
<dbReference type="PRINTS" id="PR00039">
    <property type="entry name" value="HTHLYSR"/>
</dbReference>
<dbReference type="InterPro" id="IPR036388">
    <property type="entry name" value="WH-like_DNA-bd_sf"/>
</dbReference>
<evidence type="ECO:0000256" key="4">
    <source>
        <dbReference type="ARBA" id="ARBA00023163"/>
    </source>
</evidence>
<proteinExistence type="inferred from homology"/>
<dbReference type="GO" id="GO:0010628">
    <property type="term" value="P:positive regulation of gene expression"/>
    <property type="evidence" value="ECO:0007669"/>
    <property type="project" value="TreeGrafter"/>
</dbReference>
<dbReference type="FunFam" id="1.10.10.10:FF:000001">
    <property type="entry name" value="LysR family transcriptional regulator"/>
    <property type="match status" value="1"/>
</dbReference>
<dbReference type="EMBL" id="PDNV01000004">
    <property type="protein sequence ID" value="PLC54571.1"/>
    <property type="molecule type" value="Genomic_DNA"/>
</dbReference>
<evidence type="ECO:0000259" key="5">
    <source>
        <dbReference type="PROSITE" id="PS50931"/>
    </source>
</evidence>
<dbReference type="InterPro" id="IPR000847">
    <property type="entry name" value="LysR_HTH_N"/>
</dbReference>
<dbReference type="Pfam" id="PF03466">
    <property type="entry name" value="LysR_substrate"/>
    <property type="match status" value="1"/>
</dbReference>
<dbReference type="GO" id="GO:0043565">
    <property type="term" value="F:sequence-specific DNA binding"/>
    <property type="evidence" value="ECO:0007669"/>
    <property type="project" value="TreeGrafter"/>
</dbReference>
<keyword evidence="7" id="KW-1185">Reference proteome</keyword>
<dbReference type="RefSeq" id="WP_102069340.1">
    <property type="nucleotide sequence ID" value="NZ_PDNV01000004.1"/>
</dbReference>